<protein>
    <submittedName>
        <fullName evidence="2">Helix-turn-helix transcriptional regulator</fullName>
    </submittedName>
</protein>
<evidence type="ECO:0000259" key="1">
    <source>
        <dbReference type="PROSITE" id="PS50943"/>
    </source>
</evidence>
<gene>
    <name evidence="2" type="ORF">WKI68_36975</name>
</gene>
<dbReference type="CDD" id="cd00093">
    <property type="entry name" value="HTH_XRE"/>
    <property type="match status" value="1"/>
</dbReference>
<comment type="caution">
    <text evidence="2">The sequence shown here is derived from an EMBL/GenBank/DDBJ whole genome shotgun (WGS) entry which is preliminary data.</text>
</comment>
<feature type="domain" description="HTH cro/C1-type" evidence="1">
    <location>
        <begin position="17"/>
        <end position="77"/>
    </location>
</feature>
<keyword evidence="3" id="KW-1185">Reference proteome</keyword>
<dbReference type="Gene3D" id="1.10.260.40">
    <property type="entry name" value="lambda repressor-like DNA-binding domains"/>
    <property type="match status" value="1"/>
</dbReference>
<dbReference type="InterPro" id="IPR010982">
    <property type="entry name" value="Lambda_DNA-bd_dom_sf"/>
</dbReference>
<accession>A0ABU8UDU1</accession>
<reference evidence="2 3" key="1">
    <citation type="submission" date="2024-03" db="EMBL/GenBank/DDBJ databases">
        <title>Novel Streptomyces species of biotechnological and ecological value are a feature of Machair soil.</title>
        <authorList>
            <person name="Prole J.R."/>
            <person name="Goodfellow M."/>
            <person name="Allenby N."/>
            <person name="Ward A.C."/>
        </authorList>
    </citation>
    <scope>NUCLEOTIDE SEQUENCE [LARGE SCALE GENOMIC DNA]</scope>
    <source>
        <strain evidence="2 3">MS1.HAVA.3</strain>
    </source>
</reference>
<dbReference type="SUPFAM" id="SSF47413">
    <property type="entry name" value="lambda repressor-like DNA-binding domains"/>
    <property type="match status" value="1"/>
</dbReference>
<dbReference type="InterPro" id="IPR001387">
    <property type="entry name" value="Cro/C1-type_HTH"/>
</dbReference>
<dbReference type="PROSITE" id="PS50943">
    <property type="entry name" value="HTH_CROC1"/>
    <property type="match status" value="1"/>
</dbReference>
<sequence length="160" mass="18302">MAHTEPLTPTGTVAKRVREVRKRRGLTAEQLALKLREQGIPWDRYTVNKLENGKRQNISLTEWLALAEVLNVAPVHLLTPTDTVEGDQYQVTPERAVPVAHAREWVRGHDYLDGADPRSFHAETPREEWNRNWLPLDQDAFQELLKAFPLVTRGDQGGQH</sequence>
<dbReference type="Proteomes" id="UP001382904">
    <property type="component" value="Unassembled WGS sequence"/>
</dbReference>
<name>A0ABU8UDU1_9ACTN</name>
<organism evidence="2 3">
    <name type="scientific">Streptomyces caledonius</name>
    <dbReference type="NCBI Taxonomy" id="3134107"/>
    <lineage>
        <taxon>Bacteria</taxon>
        <taxon>Bacillati</taxon>
        <taxon>Actinomycetota</taxon>
        <taxon>Actinomycetes</taxon>
        <taxon>Kitasatosporales</taxon>
        <taxon>Streptomycetaceae</taxon>
        <taxon>Streptomyces</taxon>
    </lineage>
</organism>
<dbReference type="EMBL" id="JBBKAM010000002">
    <property type="protein sequence ID" value="MEJ8645293.1"/>
    <property type="molecule type" value="Genomic_DNA"/>
</dbReference>
<proteinExistence type="predicted"/>
<evidence type="ECO:0000313" key="2">
    <source>
        <dbReference type="EMBL" id="MEJ8645293.1"/>
    </source>
</evidence>
<dbReference type="Pfam" id="PF01381">
    <property type="entry name" value="HTH_3"/>
    <property type="match status" value="1"/>
</dbReference>
<dbReference type="SMART" id="SM00530">
    <property type="entry name" value="HTH_XRE"/>
    <property type="match status" value="1"/>
</dbReference>
<evidence type="ECO:0000313" key="3">
    <source>
        <dbReference type="Proteomes" id="UP001382904"/>
    </source>
</evidence>